<comment type="caution">
    <text evidence="1">The sequence shown here is derived from an EMBL/GenBank/DDBJ whole genome shotgun (WGS) entry which is preliminary data.</text>
</comment>
<organism evidence="1 2">
    <name type="scientific">Planotetraspora mira</name>
    <dbReference type="NCBI Taxonomy" id="58121"/>
    <lineage>
        <taxon>Bacteria</taxon>
        <taxon>Bacillati</taxon>
        <taxon>Actinomycetota</taxon>
        <taxon>Actinomycetes</taxon>
        <taxon>Streptosporangiales</taxon>
        <taxon>Streptosporangiaceae</taxon>
        <taxon>Planotetraspora</taxon>
    </lineage>
</organism>
<evidence type="ECO:0000313" key="2">
    <source>
        <dbReference type="Proteomes" id="UP000650628"/>
    </source>
</evidence>
<reference evidence="1 2" key="1">
    <citation type="submission" date="2021-01" db="EMBL/GenBank/DDBJ databases">
        <title>Whole genome shotgun sequence of Planotetraspora mira NBRC 15435.</title>
        <authorList>
            <person name="Komaki H."/>
            <person name="Tamura T."/>
        </authorList>
    </citation>
    <scope>NUCLEOTIDE SEQUENCE [LARGE SCALE GENOMIC DNA]</scope>
    <source>
        <strain evidence="1 2">NBRC 15435</strain>
    </source>
</reference>
<keyword evidence="2" id="KW-1185">Reference proteome</keyword>
<gene>
    <name evidence="1" type="ORF">Pmi06nite_49300</name>
</gene>
<sequence>MPLIPLGHKEETESTPVVRSARVSYRAHGAALAGAAPRPAVRSYRALFSAQVRA</sequence>
<dbReference type="Proteomes" id="UP000650628">
    <property type="component" value="Unassembled WGS sequence"/>
</dbReference>
<dbReference type="EMBL" id="BOOO01000027">
    <property type="protein sequence ID" value="GII31488.1"/>
    <property type="molecule type" value="Genomic_DNA"/>
</dbReference>
<name>A0A8J3XCH9_9ACTN</name>
<proteinExistence type="predicted"/>
<evidence type="ECO:0000313" key="1">
    <source>
        <dbReference type="EMBL" id="GII31488.1"/>
    </source>
</evidence>
<protein>
    <submittedName>
        <fullName evidence="1">Uncharacterized protein</fullName>
    </submittedName>
</protein>
<accession>A0A8J3XCH9</accession>
<dbReference type="AlphaFoldDB" id="A0A8J3XCH9"/>